<evidence type="ECO:0000313" key="1">
    <source>
        <dbReference type="EMBL" id="KAF1834905.1"/>
    </source>
</evidence>
<accession>A0A6A5KAI7</accession>
<dbReference type="AlphaFoldDB" id="A0A6A5KAI7"/>
<gene>
    <name evidence="1" type="ORF">BDW02DRAFT_568590</name>
</gene>
<name>A0A6A5KAI7_9PLEO</name>
<proteinExistence type="predicted"/>
<reference evidence="1" key="1">
    <citation type="submission" date="2020-01" db="EMBL/GenBank/DDBJ databases">
        <authorList>
            <consortium name="DOE Joint Genome Institute"/>
            <person name="Haridas S."/>
            <person name="Albert R."/>
            <person name="Binder M."/>
            <person name="Bloem J."/>
            <person name="Labutti K."/>
            <person name="Salamov A."/>
            <person name="Andreopoulos B."/>
            <person name="Baker S.E."/>
            <person name="Barry K."/>
            <person name="Bills G."/>
            <person name="Bluhm B.H."/>
            <person name="Cannon C."/>
            <person name="Castanera R."/>
            <person name="Culley D.E."/>
            <person name="Daum C."/>
            <person name="Ezra D."/>
            <person name="Gonzalez J.B."/>
            <person name="Henrissat B."/>
            <person name="Kuo A."/>
            <person name="Liang C."/>
            <person name="Lipzen A."/>
            <person name="Lutzoni F."/>
            <person name="Magnuson J."/>
            <person name="Mondo S."/>
            <person name="Nolan M."/>
            <person name="Ohm R."/>
            <person name="Pangilinan J."/>
            <person name="Park H.-J."/>
            <person name="Ramirez L."/>
            <person name="Alfaro M."/>
            <person name="Sun H."/>
            <person name="Tritt A."/>
            <person name="Yoshinaga Y."/>
            <person name="Zwiers L.-H."/>
            <person name="Turgeon B.G."/>
            <person name="Goodwin S.B."/>
            <person name="Spatafora J.W."/>
            <person name="Crous P.W."/>
            <person name="Grigoriev I.V."/>
        </authorList>
    </citation>
    <scope>NUCLEOTIDE SEQUENCE</scope>
    <source>
        <strain evidence="1">P77</strain>
    </source>
</reference>
<sequence>MRECLRLTTGGSKWGVRRRAEQSPPKGALPSLALTYLAVRIFAHHTIAAPG</sequence>
<organism evidence="1 2">
    <name type="scientific">Decorospora gaudefroyi</name>
    <dbReference type="NCBI Taxonomy" id="184978"/>
    <lineage>
        <taxon>Eukaryota</taxon>
        <taxon>Fungi</taxon>
        <taxon>Dikarya</taxon>
        <taxon>Ascomycota</taxon>
        <taxon>Pezizomycotina</taxon>
        <taxon>Dothideomycetes</taxon>
        <taxon>Pleosporomycetidae</taxon>
        <taxon>Pleosporales</taxon>
        <taxon>Pleosporineae</taxon>
        <taxon>Pleosporaceae</taxon>
        <taxon>Decorospora</taxon>
    </lineage>
</organism>
<dbReference type="Proteomes" id="UP000800040">
    <property type="component" value="Unassembled WGS sequence"/>
</dbReference>
<evidence type="ECO:0000313" key="2">
    <source>
        <dbReference type="Proteomes" id="UP000800040"/>
    </source>
</evidence>
<keyword evidence="2" id="KW-1185">Reference proteome</keyword>
<protein>
    <submittedName>
        <fullName evidence="1">Uncharacterized protein</fullName>
    </submittedName>
</protein>
<dbReference type="EMBL" id="ML975295">
    <property type="protein sequence ID" value="KAF1834905.1"/>
    <property type="molecule type" value="Genomic_DNA"/>
</dbReference>